<dbReference type="SUPFAM" id="SSF55120">
    <property type="entry name" value="Pseudouridine synthase"/>
    <property type="match status" value="1"/>
</dbReference>
<dbReference type="GO" id="GO:0160147">
    <property type="term" value="F:tRNA pseudouridine(38-40) synthase activity"/>
    <property type="evidence" value="ECO:0007669"/>
    <property type="project" value="UniProtKB-EC"/>
</dbReference>
<dbReference type="InterPro" id="IPR020094">
    <property type="entry name" value="TruA/RsuA/RluB/E/F_N"/>
</dbReference>
<dbReference type="GO" id="GO:0031119">
    <property type="term" value="P:tRNA pseudouridine synthesis"/>
    <property type="evidence" value="ECO:0007669"/>
    <property type="project" value="UniProtKB-UniRule"/>
</dbReference>
<evidence type="ECO:0000256" key="3">
    <source>
        <dbReference type="ARBA" id="ARBA00023235"/>
    </source>
</evidence>
<feature type="active site" description="Nucleophile" evidence="4">
    <location>
        <position position="61"/>
    </location>
</feature>
<evidence type="ECO:0000256" key="5">
    <source>
        <dbReference type="RuleBase" id="RU003792"/>
    </source>
</evidence>
<dbReference type="Pfam" id="PF01416">
    <property type="entry name" value="PseudoU_synth_1"/>
    <property type="match status" value="1"/>
</dbReference>
<dbReference type="InterPro" id="IPR020095">
    <property type="entry name" value="PsdUridine_synth_TruA_C"/>
</dbReference>
<comment type="caution">
    <text evidence="7">The sequence shown here is derived from an EMBL/GenBank/DDBJ whole genome shotgun (WGS) entry which is preliminary data.</text>
</comment>
<dbReference type="Gene3D" id="3.30.70.660">
    <property type="entry name" value="Pseudouridine synthase I, catalytic domain, C-terminal subdomain"/>
    <property type="match status" value="1"/>
</dbReference>
<dbReference type="EC" id="5.4.99.12" evidence="4"/>
<evidence type="ECO:0000256" key="1">
    <source>
        <dbReference type="ARBA" id="ARBA00009375"/>
    </source>
</evidence>
<dbReference type="Proteomes" id="UP000248161">
    <property type="component" value="Unassembled WGS sequence"/>
</dbReference>
<dbReference type="Gene3D" id="3.30.70.580">
    <property type="entry name" value="Pseudouridine synthase I, catalytic domain, N-terminal subdomain"/>
    <property type="match status" value="1"/>
</dbReference>
<dbReference type="HAMAP" id="MF_00171">
    <property type="entry name" value="TruA"/>
    <property type="match status" value="1"/>
</dbReference>
<keyword evidence="3 4" id="KW-0413">Isomerase</keyword>
<accession>A0A2V3HQF0</accession>
<dbReference type="PANTHER" id="PTHR11142">
    <property type="entry name" value="PSEUDOURIDYLATE SYNTHASE"/>
    <property type="match status" value="1"/>
</dbReference>
<gene>
    <name evidence="4" type="primary">truA</name>
    <name evidence="7" type="ORF">CXX69_05550</name>
</gene>
<evidence type="ECO:0000313" key="8">
    <source>
        <dbReference type="Proteomes" id="UP000248161"/>
    </source>
</evidence>
<protein>
    <recommendedName>
        <fullName evidence="4">tRNA pseudouridine synthase A</fullName>
        <ecNumber evidence="4">5.4.99.12</ecNumber>
    </recommendedName>
    <alternativeName>
        <fullName evidence="4">tRNA pseudouridine(38-40) synthase</fullName>
    </alternativeName>
    <alternativeName>
        <fullName evidence="4">tRNA pseudouridylate synthase I</fullName>
    </alternativeName>
    <alternativeName>
        <fullName evidence="4">tRNA-uridine isomerase I</fullName>
    </alternativeName>
</protein>
<organism evidence="7 8">
    <name type="scientific">Candidatus Thalassarchaeum betae</name>
    <dbReference type="NCBI Taxonomy" id="2599289"/>
    <lineage>
        <taxon>Archaea</taxon>
        <taxon>Methanobacteriati</taxon>
        <taxon>Thermoplasmatota</taxon>
        <taxon>Candidatus Poseidoniia</taxon>
        <taxon>Candidatus Poseidoniales</taxon>
        <taxon>Candidatus Thalassarchaeaceae</taxon>
        <taxon>Candidatus Thalassarchaeum</taxon>
    </lineage>
</organism>
<dbReference type="EMBL" id="PSPG01000012">
    <property type="protein sequence ID" value="PXF21052.1"/>
    <property type="molecule type" value="Genomic_DNA"/>
</dbReference>
<comment type="similarity">
    <text evidence="1 4 5">Belongs to the tRNA pseudouridine synthase TruA family.</text>
</comment>
<evidence type="ECO:0000313" key="7">
    <source>
        <dbReference type="EMBL" id="PXF21052.1"/>
    </source>
</evidence>
<evidence type="ECO:0000256" key="4">
    <source>
        <dbReference type="HAMAP-Rule" id="MF_00171"/>
    </source>
</evidence>
<dbReference type="InterPro" id="IPR001406">
    <property type="entry name" value="PsdUridine_synth_TruA"/>
</dbReference>
<evidence type="ECO:0000259" key="6">
    <source>
        <dbReference type="Pfam" id="PF01416"/>
    </source>
</evidence>
<feature type="domain" description="Pseudouridine synthase I TruA alpha/beta" evidence="6">
    <location>
        <begin position="144"/>
        <end position="244"/>
    </location>
</feature>
<comment type="function">
    <text evidence="4">Formation of pseudouridine at positions 38, 39 and 40 in the anticodon stem and loop of transfer RNAs.</text>
</comment>
<comment type="catalytic activity">
    <reaction evidence="4 5">
        <text>uridine(38/39/40) in tRNA = pseudouridine(38/39/40) in tRNA</text>
        <dbReference type="Rhea" id="RHEA:22376"/>
        <dbReference type="Rhea" id="RHEA-COMP:10085"/>
        <dbReference type="Rhea" id="RHEA-COMP:10087"/>
        <dbReference type="ChEBI" id="CHEBI:65314"/>
        <dbReference type="ChEBI" id="CHEBI:65315"/>
        <dbReference type="EC" id="5.4.99.12"/>
    </reaction>
</comment>
<evidence type="ECO:0000256" key="2">
    <source>
        <dbReference type="ARBA" id="ARBA00022694"/>
    </source>
</evidence>
<reference evidence="7 8" key="1">
    <citation type="journal article" date="2015" name="Nat. Commun.">
        <title>Genomic and transcriptomic evidence for scavenging of diverse organic compounds by widespread deep-sea archaea.</title>
        <authorList>
            <person name="Li M."/>
            <person name="Baker B.J."/>
            <person name="Anantharaman K."/>
            <person name="Jain S."/>
            <person name="Breier J.A."/>
            <person name="Dick G.J."/>
        </authorList>
    </citation>
    <scope>NUCLEOTIDE SEQUENCE [LARGE SCALE GENOMIC DNA]</scope>
    <source>
        <strain evidence="7">Cayman_51_deep</strain>
    </source>
</reference>
<dbReference type="PANTHER" id="PTHR11142:SF0">
    <property type="entry name" value="TRNA PSEUDOURIDINE SYNTHASE-LIKE 1"/>
    <property type="match status" value="1"/>
</dbReference>
<name>A0A2V3HQF0_9ARCH</name>
<sequence>MNGGPSLDSVRVVVAFGYHGDAFHGSQVQPGIRTVEGSLRRALERLGWWSEGCLEMSSRTDAGVSVRMNLARIDLPSSVSESIEGGNLLRAVNNNLPIGIVVWKARMVSRGTRIRHSYSRHYLYRTEVISDWPQEVDVNLLSEACSLLEGHHDFTNLCRLEEGKDPVRTVDVCEPWLSSDGRVIGISVKSQAFLWNQVRRIASAVSGVASGRNTLDDIRSALEKPEVPLDLGRAPSDGLMLWSIENEESEGMTDGAMPDTSWFSLPPRDSREHTRWLALARLEMATLLEREWLKRLN</sequence>
<dbReference type="AlphaFoldDB" id="A0A2V3HQF0"/>
<proteinExistence type="inferred from homology"/>
<dbReference type="InterPro" id="IPR020097">
    <property type="entry name" value="PsdUridine_synth_TruA_a/b_dom"/>
</dbReference>
<feature type="binding site" evidence="4">
    <location>
        <position position="122"/>
    </location>
    <ligand>
        <name>substrate</name>
    </ligand>
</feature>
<keyword evidence="2 4" id="KW-0819">tRNA processing</keyword>
<dbReference type="GO" id="GO:0003723">
    <property type="term" value="F:RNA binding"/>
    <property type="evidence" value="ECO:0007669"/>
    <property type="project" value="InterPro"/>
</dbReference>
<comment type="caution">
    <text evidence="4">Lacks conserved residue(s) required for the propagation of feature annotation.</text>
</comment>
<dbReference type="InterPro" id="IPR020103">
    <property type="entry name" value="PsdUridine_synth_cat_dom_sf"/>
</dbReference>